<accession>A0ACB9EQM9</accession>
<dbReference type="EMBL" id="CM042034">
    <property type="protein sequence ID" value="KAI3760940.1"/>
    <property type="molecule type" value="Genomic_DNA"/>
</dbReference>
<proteinExistence type="predicted"/>
<sequence length="739" mass="82209">MKGHFLDLRSCPACLIKNSIKLKANKNRQRTSLHSFSHSTPQMMAALPKPFRHRHHHHHHHRHHHHRVFSLFLFLTVSLPATTSAAAPNPVKTLLPSDAVSLQKFKLKADIGNNLLYNLNERLDYCQWQGVKCVQGRVVRLVLQGCGLSGIFADNTLSRLENLRVLSLRNNSLSGTIPDLSTLINLKTLFLDHNTFSGTFPLSLVSLHRLQSLDLARNNLSGPLPVQLNYLDRLTILRLEWNRFNGSIPPLNQTALQAFNVSSNNLTGSVPVTPALSRFDTSAYLLNPGLCGKILNKICNSKAPFFDSPSGGLAPAPLLQNAESQGLIVSPPSTRRHRRVGIILGFLIAFLIGVAVVLSIFAILNKRSYQRRTKSVAFSSDVENETENVNGNGSRNRNGNGDGNTVVAISSNNTTSTVRNVNTEVEIKEQRLQLPQQHRERSENLIFREGETATYGLEQLMSASAELLGRGTIGTTYKAVMDNHVTVTVKRLDAVKTAVTSGEAFEKHLEAVGSLRHPNLVPVRAYFQAKQERLVIYDYQPNGSLFNLIHGSRSTRAKPLHWTSCLKIAEDIALGLAYIHQASRFLHNNLKSSNVLLGPDFEACLTDYCLLVLADPISIDEPISTGYKAPELRKSFNRATTKSDVYAFGVLLLEILSGRPPSQHPHLVPEDMAEWVSVMRENDDMPHDDRLGMLVEVAGICSMTSPEQRPVMRQVLKMLQEIKETACMITDNDYTYNGY</sequence>
<evidence type="ECO:0000313" key="2">
    <source>
        <dbReference type="Proteomes" id="UP001056120"/>
    </source>
</evidence>
<protein>
    <submittedName>
        <fullName evidence="1">Uncharacterized protein</fullName>
    </submittedName>
</protein>
<reference evidence="2" key="1">
    <citation type="journal article" date="2022" name="Mol. Ecol. Resour.">
        <title>The genomes of chicory, endive, great burdock and yacon provide insights into Asteraceae palaeo-polyploidization history and plant inulin production.</title>
        <authorList>
            <person name="Fan W."/>
            <person name="Wang S."/>
            <person name="Wang H."/>
            <person name="Wang A."/>
            <person name="Jiang F."/>
            <person name="Liu H."/>
            <person name="Zhao H."/>
            <person name="Xu D."/>
            <person name="Zhang Y."/>
        </authorList>
    </citation>
    <scope>NUCLEOTIDE SEQUENCE [LARGE SCALE GENOMIC DNA]</scope>
    <source>
        <strain evidence="2">cv. Yunnan</strain>
    </source>
</reference>
<name>A0ACB9EQM9_9ASTR</name>
<evidence type="ECO:0000313" key="1">
    <source>
        <dbReference type="EMBL" id="KAI3760940.1"/>
    </source>
</evidence>
<gene>
    <name evidence="1" type="ORF">L1987_51344</name>
</gene>
<keyword evidence="2" id="KW-1185">Reference proteome</keyword>
<comment type="caution">
    <text evidence="1">The sequence shown here is derived from an EMBL/GenBank/DDBJ whole genome shotgun (WGS) entry which is preliminary data.</text>
</comment>
<reference evidence="1 2" key="2">
    <citation type="journal article" date="2022" name="Mol. Ecol. Resour.">
        <title>The genomes of chicory, endive, great burdock and yacon provide insights into Asteraceae paleo-polyploidization history and plant inulin production.</title>
        <authorList>
            <person name="Fan W."/>
            <person name="Wang S."/>
            <person name="Wang H."/>
            <person name="Wang A."/>
            <person name="Jiang F."/>
            <person name="Liu H."/>
            <person name="Zhao H."/>
            <person name="Xu D."/>
            <person name="Zhang Y."/>
        </authorList>
    </citation>
    <scope>NUCLEOTIDE SEQUENCE [LARGE SCALE GENOMIC DNA]</scope>
    <source>
        <strain evidence="2">cv. Yunnan</strain>
        <tissue evidence="1">Leaves</tissue>
    </source>
</reference>
<dbReference type="Proteomes" id="UP001056120">
    <property type="component" value="Linkage Group LG17"/>
</dbReference>
<organism evidence="1 2">
    <name type="scientific">Smallanthus sonchifolius</name>
    <dbReference type="NCBI Taxonomy" id="185202"/>
    <lineage>
        <taxon>Eukaryota</taxon>
        <taxon>Viridiplantae</taxon>
        <taxon>Streptophyta</taxon>
        <taxon>Embryophyta</taxon>
        <taxon>Tracheophyta</taxon>
        <taxon>Spermatophyta</taxon>
        <taxon>Magnoliopsida</taxon>
        <taxon>eudicotyledons</taxon>
        <taxon>Gunneridae</taxon>
        <taxon>Pentapetalae</taxon>
        <taxon>asterids</taxon>
        <taxon>campanulids</taxon>
        <taxon>Asterales</taxon>
        <taxon>Asteraceae</taxon>
        <taxon>Asteroideae</taxon>
        <taxon>Heliantheae alliance</taxon>
        <taxon>Millerieae</taxon>
        <taxon>Smallanthus</taxon>
    </lineage>
</organism>